<evidence type="ECO:0000256" key="8">
    <source>
        <dbReference type="ARBA" id="ARBA00023114"/>
    </source>
</evidence>
<reference evidence="13" key="1">
    <citation type="submission" date="2023-06" db="EMBL/GenBank/DDBJ databases">
        <authorList>
            <person name="Jiang Y."/>
            <person name="Liu Q."/>
        </authorList>
    </citation>
    <scope>NUCLEOTIDE SEQUENCE</scope>
    <source>
        <strain evidence="13">CGMCC 1.12089</strain>
    </source>
</reference>
<evidence type="ECO:0000313" key="14">
    <source>
        <dbReference type="Proteomes" id="UP001174908"/>
    </source>
</evidence>
<comment type="subunit">
    <text evidence="2">Homotrimer.</text>
</comment>
<name>A0ABT7NF36_9BURK</name>
<feature type="signal peptide" evidence="11">
    <location>
        <begin position="1"/>
        <end position="21"/>
    </location>
</feature>
<feature type="domain" description="Porin" evidence="12">
    <location>
        <begin position="7"/>
        <end position="308"/>
    </location>
</feature>
<protein>
    <submittedName>
        <fullName evidence="13">Porin</fullName>
    </submittedName>
</protein>
<evidence type="ECO:0000259" key="12">
    <source>
        <dbReference type="Pfam" id="PF13609"/>
    </source>
</evidence>
<dbReference type="InterPro" id="IPR033900">
    <property type="entry name" value="Gram_neg_porin_domain"/>
</dbReference>
<dbReference type="CDD" id="cd00342">
    <property type="entry name" value="gram_neg_porins"/>
    <property type="match status" value="1"/>
</dbReference>
<evidence type="ECO:0000256" key="5">
    <source>
        <dbReference type="ARBA" id="ARBA00022692"/>
    </source>
</evidence>
<evidence type="ECO:0000256" key="7">
    <source>
        <dbReference type="ARBA" id="ARBA00023065"/>
    </source>
</evidence>
<dbReference type="Proteomes" id="UP001174908">
    <property type="component" value="Unassembled WGS sequence"/>
</dbReference>
<dbReference type="Gene3D" id="2.40.160.10">
    <property type="entry name" value="Porin"/>
    <property type="match status" value="1"/>
</dbReference>
<evidence type="ECO:0000256" key="1">
    <source>
        <dbReference type="ARBA" id="ARBA00004571"/>
    </source>
</evidence>
<keyword evidence="9" id="KW-0472">Membrane</keyword>
<gene>
    <name evidence="13" type="ORF">QTH91_18460</name>
</gene>
<keyword evidence="7" id="KW-0406">Ion transport</keyword>
<dbReference type="Pfam" id="PF13609">
    <property type="entry name" value="Porin_4"/>
    <property type="match status" value="1"/>
</dbReference>
<dbReference type="InterPro" id="IPR050298">
    <property type="entry name" value="Gram-neg_bact_OMP"/>
</dbReference>
<dbReference type="EMBL" id="JASZYV010000003">
    <property type="protein sequence ID" value="MDM0046480.1"/>
    <property type="molecule type" value="Genomic_DNA"/>
</dbReference>
<sequence length="325" mass="35506">MKRSSLALAMASMGVAGPALAQSSVVINGLIDIGVYRDTSKTWQVGPIQRSNIAISGTEDLGGGMAATFRISTRFETDTGQLEQSDKPFFHDESTVGLKGGFGHVRLGRALDAMYAHDWKFDAWGNFDRIASPAWDIWHYNYPSDPTANNGTPDYGRINNAVFYDSPQLYGFSVHLSTAANENVRGQGARSPEQPWGATLLYTGKMLGAMASSERNSRGDEDTFFGLRGTFGDFSLYGAYDRSEDASTSSVAKAYTASAMYVMDQITFRAGFGQLELAGVRAQRTYTASAGYAFSKRTSVYVDYARKYYPDRDADMYGVGIAHSF</sequence>
<comment type="subcellular location">
    <subcellularLocation>
        <location evidence="1">Cell outer membrane</location>
        <topology evidence="1">Multi-pass membrane protein</topology>
    </subcellularLocation>
</comment>
<evidence type="ECO:0000256" key="2">
    <source>
        <dbReference type="ARBA" id="ARBA00011233"/>
    </source>
</evidence>
<dbReference type="RefSeq" id="WP_286661546.1">
    <property type="nucleotide sequence ID" value="NZ_JASZYV010000003.1"/>
</dbReference>
<organism evidence="13 14">
    <name type="scientific">Variovorax dokdonensis</name>
    <dbReference type="NCBI Taxonomy" id="344883"/>
    <lineage>
        <taxon>Bacteria</taxon>
        <taxon>Pseudomonadati</taxon>
        <taxon>Pseudomonadota</taxon>
        <taxon>Betaproteobacteria</taxon>
        <taxon>Burkholderiales</taxon>
        <taxon>Comamonadaceae</taxon>
        <taxon>Variovorax</taxon>
    </lineage>
</organism>
<dbReference type="SUPFAM" id="SSF56935">
    <property type="entry name" value="Porins"/>
    <property type="match status" value="1"/>
</dbReference>
<evidence type="ECO:0000256" key="10">
    <source>
        <dbReference type="ARBA" id="ARBA00023237"/>
    </source>
</evidence>
<comment type="caution">
    <text evidence="13">The sequence shown here is derived from an EMBL/GenBank/DDBJ whole genome shotgun (WGS) entry which is preliminary data.</text>
</comment>
<keyword evidence="3" id="KW-0813">Transport</keyword>
<dbReference type="PANTHER" id="PTHR34501">
    <property type="entry name" value="PROTEIN YDDL-RELATED"/>
    <property type="match status" value="1"/>
</dbReference>
<keyword evidence="5" id="KW-0812">Transmembrane</keyword>
<evidence type="ECO:0000256" key="9">
    <source>
        <dbReference type="ARBA" id="ARBA00023136"/>
    </source>
</evidence>
<proteinExistence type="predicted"/>
<accession>A0ABT7NF36</accession>
<evidence type="ECO:0000256" key="4">
    <source>
        <dbReference type="ARBA" id="ARBA00022452"/>
    </source>
</evidence>
<evidence type="ECO:0000256" key="11">
    <source>
        <dbReference type="SAM" id="SignalP"/>
    </source>
</evidence>
<keyword evidence="8" id="KW-0626">Porin</keyword>
<keyword evidence="14" id="KW-1185">Reference proteome</keyword>
<evidence type="ECO:0000256" key="3">
    <source>
        <dbReference type="ARBA" id="ARBA00022448"/>
    </source>
</evidence>
<dbReference type="PANTHER" id="PTHR34501:SF9">
    <property type="entry name" value="MAJOR OUTER MEMBRANE PROTEIN P.IA"/>
    <property type="match status" value="1"/>
</dbReference>
<dbReference type="InterPro" id="IPR023614">
    <property type="entry name" value="Porin_dom_sf"/>
</dbReference>
<evidence type="ECO:0000313" key="13">
    <source>
        <dbReference type="EMBL" id="MDM0046480.1"/>
    </source>
</evidence>
<keyword evidence="10" id="KW-0998">Cell outer membrane</keyword>
<keyword evidence="4" id="KW-1134">Transmembrane beta strand</keyword>
<feature type="chain" id="PRO_5045489966" evidence="11">
    <location>
        <begin position="22"/>
        <end position="325"/>
    </location>
</feature>
<keyword evidence="6 11" id="KW-0732">Signal</keyword>
<evidence type="ECO:0000256" key="6">
    <source>
        <dbReference type="ARBA" id="ARBA00022729"/>
    </source>
</evidence>